<dbReference type="Proteomes" id="UP000253209">
    <property type="component" value="Unassembled WGS sequence"/>
</dbReference>
<reference evidence="1 2" key="1">
    <citation type="submission" date="2018-05" db="EMBL/GenBank/DDBJ databases">
        <title>Mucilaginibacter hurinus sp. nov., isolated from briquette warehouse soil.</title>
        <authorList>
            <person name="Choi L."/>
        </authorList>
    </citation>
    <scope>NUCLEOTIDE SEQUENCE [LARGE SCALE GENOMIC DNA]</scope>
    <source>
        <strain evidence="1 2">ZR32</strain>
    </source>
</reference>
<gene>
    <name evidence="1" type="ORF">DJ568_11805</name>
</gene>
<comment type="caution">
    <text evidence="1">The sequence shown here is derived from an EMBL/GenBank/DDBJ whole genome shotgun (WGS) entry which is preliminary data.</text>
</comment>
<dbReference type="OrthoDB" id="9763003at2"/>
<evidence type="ECO:0000313" key="1">
    <source>
        <dbReference type="EMBL" id="RCH54502.1"/>
    </source>
</evidence>
<dbReference type="EMBL" id="QGDC01000006">
    <property type="protein sequence ID" value="RCH54502.1"/>
    <property type="molecule type" value="Genomic_DNA"/>
</dbReference>
<evidence type="ECO:0000313" key="2">
    <source>
        <dbReference type="Proteomes" id="UP000253209"/>
    </source>
</evidence>
<sequence>MVFVEYISTGVSLEQKVADAHIVFNVAGVMLFLPFIRPIERLLNKFVPDRQPEHLKPAPAEEVMVS</sequence>
<dbReference type="RefSeq" id="WP_114005486.1">
    <property type="nucleotide sequence ID" value="NZ_QGDC01000006.1"/>
</dbReference>
<proteinExistence type="predicted"/>
<dbReference type="AlphaFoldDB" id="A0A367GLZ7"/>
<name>A0A367GLZ7_9SPHI</name>
<protein>
    <submittedName>
        <fullName evidence="1">Uncharacterized protein</fullName>
    </submittedName>
</protein>
<keyword evidence="2" id="KW-1185">Reference proteome</keyword>
<accession>A0A367GLZ7</accession>
<organism evidence="1 2">
    <name type="scientific">Mucilaginibacter hurinus</name>
    <dbReference type="NCBI Taxonomy" id="2201324"/>
    <lineage>
        <taxon>Bacteria</taxon>
        <taxon>Pseudomonadati</taxon>
        <taxon>Bacteroidota</taxon>
        <taxon>Sphingobacteriia</taxon>
        <taxon>Sphingobacteriales</taxon>
        <taxon>Sphingobacteriaceae</taxon>
        <taxon>Mucilaginibacter</taxon>
    </lineage>
</organism>